<dbReference type="EnsemblProtists" id="EOD33697">
    <property type="protein sequence ID" value="EOD33697"/>
    <property type="gene ID" value="EMIHUDRAFT_229440"/>
</dbReference>
<evidence type="ECO:0000313" key="2">
    <source>
        <dbReference type="Proteomes" id="UP000013827"/>
    </source>
</evidence>
<dbReference type="GeneID" id="17271594"/>
<dbReference type="InterPro" id="IPR017850">
    <property type="entry name" value="Alkaline_phosphatase_core_sf"/>
</dbReference>
<name>A0A0D3JRB4_EMIH1</name>
<dbReference type="KEGG" id="ehx:EMIHUDRAFT_237200"/>
<proteinExistence type="predicted"/>
<dbReference type="SUPFAM" id="SSF53649">
    <property type="entry name" value="Alkaline phosphatase-like"/>
    <property type="match status" value="1"/>
</dbReference>
<reference evidence="1" key="2">
    <citation type="submission" date="2024-10" db="UniProtKB">
        <authorList>
            <consortium name="EnsemblProtists"/>
        </authorList>
    </citation>
    <scope>IDENTIFICATION</scope>
</reference>
<evidence type="ECO:0000313" key="1">
    <source>
        <dbReference type="EnsemblProtists" id="EOD26049"/>
    </source>
</evidence>
<sequence length="134" mass="15175">MLNQPYDGRPPGFTRTPTVGPVVQLSVRTRGWAYIGTFVGALFDMHADPGEMRNLAYSDSAAAVRWWLLRLVLQEWDVTLASSPNATRWERAEWLRKGKRRSRKVQGSLCLWRATPLSTHPISSTPPKTGYHIV</sequence>
<dbReference type="RefSeq" id="XP_005778478.1">
    <property type="nucleotide sequence ID" value="XM_005778421.1"/>
</dbReference>
<keyword evidence="2" id="KW-1185">Reference proteome</keyword>
<dbReference type="HOGENOM" id="CLU_1900158_0_0_1"/>
<dbReference type="EnsemblProtists" id="EOD26049">
    <property type="protein sequence ID" value="EOD26049"/>
    <property type="gene ID" value="EMIHUDRAFT_237200"/>
</dbReference>
<dbReference type="GeneID" id="17278968"/>
<dbReference type="Proteomes" id="UP000013827">
    <property type="component" value="Unassembled WGS sequence"/>
</dbReference>
<accession>A0A0D3JRB4</accession>
<organism evidence="1 2">
    <name type="scientific">Emiliania huxleyi (strain CCMP1516)</name>
    <dbReference type="NCBI Taxonomy" id="280463"/>
    <lineage>
        <taxon>Eukaryota</taxon>
        <taxon>Haptista</taxon>
        <taxon>Haptophyta</taxon>
        <taxon>Prymnesiophyceae</taxon>
        <taxon>Isochrysidales</taxon>
        <taxon>Noelaerhabdaceae</taxon>
        <taxon>Emiliania</taxon>
    </lineage>
</organism>
<dbReference type="KEGG" id="ehx:EMIHUDRAFT_229440"/>
<dbReference type="Gene3D" id="3.40.720.10">
    <property type="entry name" value="Alkaline Phosphatase, subunit A"/>
    <property type="match status" value="1"/>
</dbReference>
<dbReference type="AlphaFoldDB" id="A0A0D3JRB4"/>
<dbReference type="PaxDb" id="2903-EOD26049"/>
<dbReference type="RefSeq" id="XP_005786126.1">
    <property type="nucleotide sequence ID" value="XM_005786069.1"/>
</dbReference>
<protein>
    <submittedName>
        <fullName evidence="1">Uncharacterized protein</fullName>
    </submittedName>
</protein>
<reference evidence="2" key="1">
    <citation type="journal article" date="2013" name="Nature">
        <title>Pan genome of the phytoplankton Emiliania underpins its global distribution.</title>
        <authorList>
            <person name="Read B.A."/>
            <person name="Kegel J."/>
            <person name="Klute M.J."/>
            <person name="Kuo A."/>
            <person name="Lefebvre S.C."/>
            <person name="Maumus F."/>
            <person name="Mayer C."/>
            <person name="Miller J."/>
            <person name="Monier A."/>
            <person name="Salamov A."/>
            <person name="Young J."/>
            <person name="Aguilar M."/>
            <person name="Claverie J.M."/>
            <person name="Frickenhaus S."/>
            <person name="Gonzalez K."/>
            <person name="Herman E.K."/>
            <person name="Lin Y.C."/>
            <person name="Napier J."/>
            <person name="Ogata H."/>
            <person name="Sarno A.F."/>
            <person name="Shmutz J."/>
            <person name="Schroeder D."/>
            <person name="de Vargas C."/>
            <person name="Verret F."/>
            <person name="von Dassow P."/>
            <person name="Valentin K."/>
            <person name="Van de Peer Y."/>
            <person name="Wheeler G."/>
            <person name="Dacks J.B."/>
            <person name="Delwiche C.F."/>
            <person name="Dyhrman S.T."/>
            <person name="Glockner G."/>
            <person name="John U."/>
            <person name="Richards T."/>
            <person name="Worden A.Z."/>
            <person name="Zhang X."/>
            <person name="Grigoriev I.V."/>
            <person name="Allen A.E."/>
            <person name="Bidle K."/>
            <person name="Borodovsky M."/>
            <person name="Bowler C."/>
            <person name="Brownlee C."/>
            <person name="Cock J.M."/>
            <person name="Elias M."/>
            <person name="Gladyshev V.N."/>
            <person name="Groth M."/>
            <person name="Guda C."/>
            <person name="Hadaegh A."/>
            <person name="Iglesias-Rodriguez M.D."/>
            <person name="Jenkins J."/>
            <person name="Jones B.M."/>
            <person name="Lawson T."/>
            <person name="Leese F."/>
            <person name="Lindquist E."/>
            <person name="Lobanov A."/>
            <person name="Lomsadze A."/>
            <person name="Malik S.B."/>
            <person name="Marsh M.E."/>
            <person name="Mackinder L."/>
            <person name="Mock T."/>
            <person name="Mueller-Roeber B."/>
            <person name="Pagarete A."/>
            <person name="Parker M."/>
            <person name="Probert I."/>
            <person name="Quesneville H."/>
            <person name="Raines C."/>
            <person name="Rensing S.A."/>
            <person name="Riano-Pachon D.M."/>
            <person name="Richier S."/>
            <person name="Rokitta S."/>
            <person name="Shiraiwa Y."/>
            <person name="Soanes D.M."/>
            <person name="van der Giezen M."/>
            <person name="Wahlund T.M."/>
            <person name="Williams B."/>
            <person name="Wilson W."/>
            <person name="Wolfe G."/>
            <person name="Wurch L.L."/>
        </authorList>
    </citation>
    <scope>NUCLEOTIDE SEQUENCE</scope>
</reference>